<gene>
    <name evidence="2" type="ORF">COT78_03200</name>
</gene>
<accession>A0A2H0W5Z2</accession>
<reference evidence="3" key="1">
    <citation type="submission" date="2017-09" db="EMBL/GenBank/DDBJ databases">
        <title>Depth-based differentiation of microbial function through sediment-hosted aquifers and enrichment of novel symbionts in the deep terrestrial subsurface.</title>
        <authorList>
            <person name="Probst A.J."/>
            <person name="Ladd B."/>
            <person name="Jarett J.K."/>
            <person name="Geller-Mcgrath D.E."/>
            <person name="Sieber C.M.K."/>
            <person name="Emerson J.B."/>
            <person name="Anantharaman K."/>
            <person name="Thomas B.C."/>
            <person name="Malmstrom R."/>
            <person name="Stieglmeier M."/>
            <person name="Klingl A."/>
            <person name="Woyke T."/>
            <person name="Ryan C.M."/>
            <person name="Banfield J.F."/>
        </authorList>
    </citation>
    <scope>NUCLEOTIDE SEQUENCE [LARGE SCALE GENOMIC DNA]</scope>
</reference>
<sequence>MNLIWLASIVFSLVGMGYCERLSVSYLWIRKQRKFASKRQNRNFFIVIPVIDEVARLPQTVKYFIEKFCKSRKVILCLVTTEREKAYFKSNTEKYLSVLNDLKDASDLQIFAQNHLLGTIKKQTKVNNLTRSAIRKLILDREDTIDCVRNLCRKYPNQVTTYHYPHENGKMAHQINFAVKGICAEKNVGSRDFFGIYNADSKPHPKTLDYIDTFASTQTDLAVFQQHGNYLKNHIVLTKNFWTGSVLFSAALWQTRWSLAIEMYNTFRQLPAQKLPQLVRRFLYPANYCVGHGLFFTRAVYEKVTCLSEVTMNEDAEFGLELNQLEIPITPIPFFDLSDSPDSIRSLFIQKSIWFFSPLQSYVYYRIIINKHKGDIDRLKLAILSARFLMFAIYWLIGPIIFFGILLGFRSTLALWILAYLFYLIIPDLFAYLLILEMEQDESLKKRRLSYIPQIVIGSGLAYLLHGLSALRAIGLATRKHFTGKEIQKNRTEMNHTS</sequence>
<feature type="transmembrane region" description="Helical" evidence="1">
    <location>
        <begin position="413"/>
        <end position="435"/>
    </location>
</feature>
<dbReference type="InterPro" id="IPR029044">
    <property type="entry name" value="Nucleotide-diphossugar_trans"/>
</dbReference>
<keyword evidence="1" id="KW-0812">Transmembrane</keyword>
<evidence type="ECO:0000256" key="1">
    <source>
        <dbReference type="SAM" id="Phobius"/>
    </source>
</evidence>
<feature type="transmembrane region" description="Helical" evidence="1">
    <location>
        <begin position="455"/>
        <end position="475"/>
    </location>
</feature>
<organism evidence="2 3">
    <name type="scientific">Candidatus Berkelbacteria bacterium CG10_big_fil_rev_8_21_14_0_10_43_13</name>
    <dbReference type="NCBI Taxonomy" id="1974514"/>
    <lineage>
        <taxon>Bacteria</taxon>
        <taxon>Candidatus Berkelbacteria</taxon>
    </lineage>
</organism>
<dbReference type="Gene3D" id="3.90.550.10">
    <property type="entry name" value="Spore Coat Polysaccharide Biosynthesis Protein SpsA, Chain A"/>
    <property type="match status" value="1"/>
</dbReference>
<evidence type="ECO:0000313" key="2">
    <source>
        <dbReference type="EMBL" id="PIS07515.1"/>
    </source>
</evidence>
<protein>
    <recommendedName>
        <fullName evidence="4">Glycosyltransferase 2-like domain-containing protein</fullName>
    </recommendedName>
</protein>
<keyword evidence="1" id="KW-0472">Membrane</keyword>
<dbReference type="Proteomes" id="UP000231382">
    <property type="component" value="Unassembled WGS sequence"/>
</dbReference>
<dbReference type="EMBL" id="PEZW01000020">
    <property type="protein sequence ID" value="PIS07515.1"/>
    <property type="molecule type" value="Genomic_DNA"/>
</dbReference>
<proteinExistence type="predicted"/>
<dbReference type="SUPFAM" id="SSF53448">
    <property type="entry name" value="Nucleotide-diphospho-sugar transferases"/>
    <property type="match status" value="1"/>
</dbReference>
<feature type="transmembrane region" description="Helical" evidence="1">
    <location>
        <begin position="381"/>
        <end position="407"/>
    </location>
</feature>
<name>A0A2H0W5Z2_9BACT</name>
<keyword evidence="1" id="KW-1133">Transmembrane helix</keyword>
<evidence type="ECO:0000313" key="3">
    <source>
        <dbReference type="Proteomes" id="UP000231382"/>
    </source>
</evidence>
<evidence type="ECO:0008006" key="4">
    <source>
        <dbReference type="Google" id="ProtNLM"/>
    </source>
</evidence>
<dbReference type="AlphaFoldDB" id="A0A2H0W5Z2"/>
<comment type="caution">
    <text evidence="2">The sequence shown here is derived from an EMBL/GenBank/DDBJ whole genome shotgun (WGS) entry which is preliminary data.</text>
</comment>